<dbReference type="STRING" id="1529.SAMN04487885_12056"/>
<dbReference type="PROSITE" id="PS50889">
    <property type="entry name" value="S4"/>
    <property type="match status" value="1"/>
</dbReference>
<dbReference type="RefSeq" id="WP_027639422.1">
    <property type="nucleotide sequence ID" value="NZ_BAAACD010000021.1"/>
</dbReference>
<dbReference type="GO" id="GO:0003723">
    <property type="term" value="F:RNA binding"/>
    <property type="evidence" value="ECO:0007669"/>
    <property type="project" value="UniProtKB-KW"/>
</dbReference>
<dbReference type="NCBIfam" id="TIGR02988">
    <property type="entry name" value="YaaA_near_RecF"/>
    <property type="match status" value="1"/>
</dbReference>
<evidence type="ECO:0000256" key="1">
    <source>
        <dbReference type="PROSITE-ProRule" id="PRU00182"/>
    </source>
</evidence>
<evidence type="ECO:0000313" key="5">
    <source>
        <dbReference type="Proteomes" id="UP000246114"/>
    </source>
</evidence>
<keyword evidence="4" id="KW-1185">Reference proteome</keyword>
<dbReference type="EMBL" id="FOOE01000020">
    <property type="protein sequence ID" value="SFG01580.1"/>
    <property type="molecule type" value="Genomic_DNA"/>
</dbReference>
<organism evidence="3 4">
    <name type="scientific">Clostridium cadaveris</name>
    <dbReference type="NCBI Taxonomy" id="1529"/>
    <lineage>
        <taxon>Bacteria</taxon>
        <taxon>Bacillati</taxon>
        <taxon>Bacillota</taxon>
        <taxon>Clostridia</taxon>
        <taxon>Eubacteriales</taxon>
        <taxon>Clostridiaceae</taxon>
        <taxon>Clostridium</taxon>
    </lineage>
</organism>
<dbReference type="EMBL" id="QAMZ01000055">
    <property type="protein sequence ID" value="PWL51663.1"/>
    <property type="molecule type" value="Genomic_DNA"/>
</dbReference>
<dbReference type="InterPro" id="IPR014330">
    <property type="entry name" value="RNA-bd_S4-rel_YaaA"/>
</dbReference>
<dbReference type="Proteomes" id="UP000182135">
    <property type="component" value="Unassembled WGS sequence"/>
</dbReference>
<reference evidence="2 5" key="2">
    <citation type="submission" date="2018-03" db="EMBL/GenBank/DDBJ databases">
        <title>The uncultured portion of the human microbiome is neutrally assembled.</title>
        <authorList>
            <person name="Jeraldo P."/>
            <person name="Boardman L."/>
            <person name="White B.A."/>
            <person name="Nelson H."/>
            <person name="Goldenfeld N."/>
            <person name="Chia N."/>
        </authorList>
    </citation>
    <scope>NUCLEOTIDE SEQUENCE [LARGE SCALE GENOMIC DNA]</scope>
    <source>
        <strain evidence="2">CIM:MAG 903</strain>
    </source>
</reference>
<gene>
    <name evidence="2" type="primary">yaaA</name>
    <name evidence="2" type="ORF">DBY38_14145</name>
    <name evidence="3" type="ORF">SAMN04487885_12056</name>
</gene>
<dbReference type="OrthoDB" id="9811532at2"/>
<proteinExistence type="predicted"/>
<protein>
    <submittedName>
        <fullName evidence="3">Ribosome-associated protein</fullName>
    </submittedName>
    <submittedName>
        <fullName evidence="2">S4 domain-containing protein YaaA</fullName>
    </submittedName>
</protein>
<dbReference type="Gene3D" id="3.10.290.10">
    <property type="entry name" value="RNA-binding S4 domain"/>
    <property type="match status" value="1"/>
</dbReference>
<reference evidence="3 4" key="1">
    <citation type="submission" date="2016-10" db="EMBL/GenBank/DDBJ databases">
        <authorList>
            <person name="de Groot N.N."/>
        </authorList>
    </citation>
    <scope>NUCLEOTIDE SEQUENCE [LARGE SCALE GENOMIC DNA]</scope>
    <source>
        <strain evidence="3 4">NLAE-zl-G419</strain>
    </source>
</reference>
<keyword evidence="1" id="KW-0694">RNA-binding</keyword>
<dbReference type="Proteomes" id="UP000246114">
    <property type="component" value="Unassembled WGS sequence"/>
</dbReference>
<sequence>MNEIKIDTDFIKLDSFLKWCGAASLGSEAKFYIQNGDVKVNGEVSTQRGKKLRFGDVVEIDGESYKII</sequence>
<dbReference type="SUPFAM" id="SSF55174">
    <property type="entry name" value="Alpha-L RNA-binding motif"/>
    <property type="match status" value="1"/>
</dbReference>
<accession>A0A1I2NET2</accession>
<name>A0A1I2NET2_9CLOT</name>
<evidence type="ECO:0000313" key="2">
    <source>
        <dbReference type="EMBL" id="PWL51663.1"/>
    </source>
</evidence>
<evidence type="ECO:0000313" key="3">
    <source>
        <dbReference type="EMBL" id="SFG01580.1"/>
    </source>
</evidence>
<dbReference type="AlphaFoldDB" id="A0A1I2NET2"/>
<dbReference type="CDD" id="cd00165">
    <property type="entry name" value="S4"/>
    <property type="match status" value="1"/>
</dbReference>
<dbReference type="InterPro" id="IPR036986">
    <property type="entry name" value="S4_RNA-bd_sf"/>
</dbReference>
<dbReference type="eggNOG" id="COG2501">
    <property type="taxonomic scope" value="Bacteria"/>
</dbReference>
<dbReference type="GeneID" id="90543086"/>
<dbReference type="Pfam" id="PF13275">
    <property type="entry name" value="S4_2"/>
    <property type="match status" value="1"/>
</dbReference>
<evidence type="ECO:0000313" key="4">
    <source>
        <dbReference type="Proteomes" id="UP000182135"/>
    </source>
</evidence>